<dbReference type="AlphaFoldDB" id="A0A5B6VUI5"/>
<keyword evidence="2" id="KW-1185">Reference proteome</keyword>
<gene>
    <name evidence="1" type="ORF">EPI10_023272</name>
</gene>
<evidence type="ECO:0000313" key="1">
    <source>
        <dbReference type="EMBL" id="KAA3472841.1"/>
    </source>
</evidence>
<protein>
    <submittedName>
        <fullName evidence="1">Uncharacterized protein</fullName>
    </submittedName>
</protein>
<sequence>MDSDRPSLCIKEFGSRKDEIKRIAGKRNSSIFESNMVFMKRKYVFLRRNYLDANDFFWLLIWCSGIKLEVHHTINDILVFRLGHNV</sequence>
<name>A0A5B6VUI5_9ROSI</name>
<dbReference type="EMBL" id="SMMG02000005">
    <property type="protein sequence ID" value="KAA3472841.1"/>
    <property type="molecule type" value="Genomic_DNA"/>
</dbReference>
<evidence type="ECO:0000313" key="2">
    <source>
        <dbReference type="Proteomes" id="UP000325315"/>
    </source>
</evidence>
<dbReference type="Proteomes" id="UP000325315">
    <property type="component" value="Unassembled WGS sequence"/>
</dbReference>
<reference evidence="2" key="1">
    <citation type="journal article" date="2019" name="Plant Biotechnol. J.">
        <title>Genome sequencing of the Australian wild diploid species Gossypium australe highlights disease resistance and delayed gland morphogenesis.</title>
        <authorList>
            <person name="Cai Y."/>
            <person name="Cai X."/>
            <person name="Wang Q."/>
            <person name="Wang P."/>
            <person name="Zhang Y."/>
            <person name="Cai C."/>
            <person name="Xu Y."/>
            <person name="Wang K."/>
            <person name="Zhou Z."/>
            <person name="Wang C."/>
            <person name="Geng S."/>
            <person name="Li B."/>
            <person name="Dong Q."/>
            <person name="Hou Y."/>
            <person name="Wang H."/>
            <person name="Ai P."/>
            <person name="Liu Z."/>
            <person name="Yi F."/>
            <person name="Sun M."/>
            <person name="An G."/>
            <person name="Cheng J."/>
            <person name="Zhang Y."/>
            <person name="Shi Q."/>
            <person name="Xie Y."/>
            <person name="Shi X."/>
            <person name="Chang Y."/>
            <person name="Huang F."/>
            <person name="Chen Y."/>
            <person name="Hong S."/>
            <person name="Mi L."/>
            <person name="Sun Q."/>
            <person name="Zhang L."/>
            <person name="Zhou B."/>
            <person name="Peng R."/>
            <person name="Zhang X."/>
            <person name="Liu F."/>
        </authorList>
    </citation>
    <scope>NUCLEOTIDE SEQUENCE [LARGE SCALE GENOMIC DNA]</scope>
    <source>
        <strain evidence="2">cv. PA1801</strain>
    </source>
</reference>
<proteinExistence type="predicted"/>
<organism evidence="1 2">
    <name type="scientific">Gossypium australe</name>
    <dbReference type="NCBI Taxonomy" id="47621"/>
    <lineage>
        <taxon>Eukaryota</taxon>
        <taxon>Viridiplantae</taxon>
        <taxon>Streptophyta</taxon>
        <taxon>Embryophyta</taxon>
        <taxon>Tracheophyta</taxon>
        <taxon>Spermatophyta</taxon>
        <taxon>Magnoliopsida</taxon>
        <taxon>eudicotyledons</taxon>
        <taxon>Gunneridae</taxon>
        <taxon>Pentapetalae</taxon>
        <taxon>rosids</taxon>
        <taxon>malvids</taxon>
        <taxon>Malvales</taxon>
        <taxon>Malvaceae</taxon>
        <taxon>Malvoideae</taxon>
        <taxon>Gossypium</taxon>
    </lineage>
</organism>
<comment type="caution">
    <text evidence="1">The sequence shown here is derived from an EMBL/GenBank/DDBJ whole genome shotgun (WGS) entry which is preliminary data.</text>
</comment>
<accession>A0A5B6VUI5</accession>